<organism evidence="1">
    <name type="scientific">hydrothermal vent metagenome</name>
    <dbReference type="NCBI Taxonomy" id="652676"/>
    <lineage>
        <taxon>unclassified sequences</taxon>
        <taxon>metagenomes</taxon>
        <taxon>ecological metagenomes</taxon>
    </lineage>
</organism>
<name>A0A3B0SQK4_9ZZZZ</name>
<protein>
    <submittedName>
        <fullName evidence="1">Uncharacterized protein</fullName>
    </submittedName>
</protein>
<gene>
    <name evidence="1" type="ORF">MNBD_ACTINO02-1277</name>
</gene>
<proteinExistence type="predicted"/>
<reference evidence="1" key="1">
    <citation type="submission" date="2018-06" db="EMBL/GenBank/DDBJ databases">
        <authorList>
            <person name="Zhirakovskaya E."/>
        </authorList>
    </citation>
    <scope>NUCLEOTIDE SEQUENCE</scope>
</reference>
<sequence length="115" mass="12133">MCAWCGTKFLVSGTVGRPPKYCKRSHRQRAFEASKRGSERGLGGGEVLVDATAWATLQDALYRLEAAVEDVATDLADGLEPRSVVDGLVRTCSDAIAALPEPIATGVPADLGSTR</sequence>
<dbReference type="EMBL" id="UOEK01000417">
    <property type="protein sequence ID" value="VAW07778.1"/>
    <property type="molecule type" value="Genomic_DNA"/>
</dbReference>
<accession>A0A3B0SQK4</accession>
<evidence type="ECO:0000313" key="1">
    <source>
        <dbReference type="EMBL" id="VAW07778.1"/>
    </source>
</evidence>
<dbReference type="AlphaFoldDB" id="A0A3B0SQK4"/>